<proteinExistence type="predicted"/>
<name>A0A9Q3H518_9BASI</name>
<protein>
    <submittedName>
        <fullName evidence="1">Uncharacterized protein</fullName>
    </submittedName>
</protein>
<dbReference type="Proteomes" id="UP000765509">
    <property type="component" value="Unassembled WGS sequence"/>
</dbReference>
<evidence type="ECO:0000313" key="1">
    <source>
        <dbReference type="EMBL" id="MBW0491397.1"/>
    </source>
</evidence>
<sequence>MVEISNGHFNILTYHHIIKEPNHSEDSSRLRASVSASKTNHTIKTSLDNFIHSIPPRQYCSITLKGFKRQFIHVSSVKAPLNPSWQPPSFQAVSIPTTINTASRINTDQFSA</sequence>
<organism evidence="1 2">
    <name type="scientific">Austropuccinia psidii MF-1</name>
    <dbReference type="NCBI Taxonomy" id="1389203"/>
    <lineage>
        <taxon>Eukaryota</taxon>
        <taxon>Fungi</taxon>
        <taxon>Dikarya</taxon>
        <taxon>Basidiomycota</taxon>
        <taxon>Pucciniomycotina</taxon>
        <taxon>Pucciniomycetes</taxon>
        <taxon>Pucciniales</taxon>
        <taxon>Sphaerophragmiaceae</taxon>
        <taxon>Austropuccinia</taxon>
    </lineage>
</organism>
<reference evidence="1" key="1">
    <citation type="submission" date="2021-03" db="EMBL/GenBank/DDBJ databases">
        <title>Draft genome sequence of rust myrtle Austropuccinia psidii MF-1, a brazilian biotype.</title>
        <authorList>
            <person name="Quecine M.C."/>
            <person name="Pachon D.M.R."/>
            <person name="Bonatelli M.L."/>
            <person name="Correr F.H."/>
            <person name="Franceschini L.M."/>
            <person name="Leite T.F."/>
            <person name="Margarido G.R.A."/>
            <person name="Almeida C.A."/>
            <person name="Ferrarezi J.A."/>
            <person name="Labate C.A."/>
        </authorList>
    </citation>
    <scope>NUCLEOTIDE SEQUENCE</scope>
    <source>
        <strain evidence="1">MF-1</strain>
    </source>
</reference>
<accession>A0A9Q3H518</accession>
<gene>
    <name evidence="1" type="ORF">O181_031112</name>
</gene>
<dbReference type="EMBL" id="AVOT02011065">
    <property type="protein sequence ID" value="MBW0491397.1"/>
    <property type="molecule type" value="Genomic_DNA"/>
</dbReference>
<comment type="caution">
    <text evidence="1">The sequence shown here is derived from an EMBL/GenBank/DDBJ whole genome shotgun (WGS) entry which is preliminary data.</text>
</comment>
<evidence type="ECO:0000313" key="2">
    <source>
        <dbReference type="Proteomes" id="UP000765509"/>
    </source>
</evidence>
<dbReference type="AlphaFoldDB" id="A0A9Q3H518"/>
<keyword evidence="2" id="KW-1185">Reference proteome</keyword>